<evidence type="ECO:0000256" key="1">
    <source>
        <dbReference type="ARBA" id="ARBA00006484"/>
    </source>
</evidence>
<comment type="similarity">
    <text evidence="1 3">Belongs to the short-chain dehydrogenases/reductases (SDR) family.</text>
</comment>
<feature type="domain" description="Ketoreductase" evidence="4">
    <location>
        <begin position="23"/>
        <end position="194"/>
    </location>
</feature>
<proteinExistence type="inferred from homology"/>
<dbReference type="PROSITE" id="PS00061">
    <property type="entry name" value="ADH_SHORT"/>
    <property type="match status" value="1"/>
</dbReference>
<gene>
    <name evidence="5" type="ORF">BDZ31_001877</name>
</gene>
<evidence type="ECO:0000256" key="3">
    <source>
        <dbReference type="RuleBase" id="RU000363"/>
    </source>
</evidence>
<evidence type="ECO:0000259" key="4">
    <source>
        <dbReference type="SMART" id="SM00822"/>
    </source>
</evidence>
<dbReference type="GO" id="GO:0016616">
    <property type="term" value="F:oxidoreductase activity, acting on the CH-OH group of donors, NAD or NADP as acceptor"/>
    <property type="evidence" value="ECO:0007669"/>
    <property type="project" value="TreeGrafter"/>
</dbReference>
<dbReference type="Pfam" id="PF00106">
    <property type="entry name" value="adh_short"/>
    <property type="match status" value="1"/>
</dbReference>
<dbReference type="InterPro" id="IPR057326">
    <property type="entry name" value="KR_dom"/>
</dbReference>
<sequence length="247" mass="25059">MQQAELDRTTARAASAGPGAALGRVLVTGGASGLGAAIAATVAARGGTAIVLDRDRPAGDLDHEQVDLADTRAAEAAVARAIDRHGGLDGVVTAAGTDACGPLLGTPGEQWDRVVAVNLLGTAAVVRAALPALTRADNGRVVTVASTLGLRVLGDATAYCASKFGIVGFTRALALETAGSVGVTLLVPGGMRTHFFDGRAPQYQPPPDAPLLDPREVAEAVAFALSRPRGVELRELVVTVSEESSWP</sequence>
<dbReference type="AlphaFoldDB" id="A0A840IDG6"/>
<dbReference type="PRINTS" id="PR00080">
    <property type="entry name" value="SDRFAMILY"/>
</dbReference>
<accession>A0A840IDG6</accession>
<dbReference type="SUPFAM" id="SSF51735">
    <property type="entry name" value="NAD(P)-binding Rossmann-fold domains"/>
    <property type="match status" value="1"/>
</dbReference>
<name>A0A840IDG6_9ACTN</name>
<dbReference type="PANTHER" id="PTHR42760">
    <property type="entry name" value="SHORT-CHAIN DEHYDROGENASES/REDUCTASES FAMILY MEMBER"/>
    <property type="match status" value="1"/>
</dbReference>
<dbReference type="InterPro" id="IPR020904">
    <property type="entry name" value="Sc_DH/Rdtase_CS"/>
</dbReference>
<evidence type="ECO:0000256" key="2">
    <source>
        <dbReference type="ARBA" id="ARBA00023002"/>
    </source>
</evidence>
<dbReference type="Gene3D" id="3.40.50.720">
    <property type="entry name" value="NAD(P)-binding Rossmann-like Domain"/>
    <property type="match status" value="1"/>
</dbReference>
<evidence type="ECO:0000313" key="6">
    <source>
        <dbReference type="Proteomes" id="UP000585272"/>
    </source>
</evidence>
<dbReference type="PANTHER" id="PTHR42760:SF133">
    <property type="entry name" value="3-OXOACYL-[ACYL-CARRIER-PROTEIN] REDUCTASE"/>
    <property type="match status" value="1"/>
</dbReference>
<dbReference type="SMART" id="SM00822">
    <property type="entry name" value="PKS_KR"/>
    <property type="match status" value="1"/>
</dbReference>
<keyword evidence="2" id="KW-0560">Oxidoreductase</keyword>
<reference evidence="5 6" key="1">
    <citation type="submission" date="2020-08" db="EMBL/GenBank/DDBJ databases">
        <title>Genomic Encyclopedia of Archaeal and Bacterial Type Strains, Phase II (KMG-II): from individual species to whole genera.</title>
        <authorList>
            <person name="Goeker M."/>
        </authorList>
    </citation>
    <scope>NUCLEOTIDE SEQUENCE [LARGE SCALE GENOMIC DNA]</scope>
    <source>
        <strain evidence="5 6">DSM 23288</strain>
    </source>
</reference>
<dbReference type="PRINTS" id="PR00081">
    <property type="entry name" value="GDHRDH"/>
</dbReference>
<organism evidence="5 6">
    <name type="scientific">Conexibacter arvalis</name>
    <dbReference type="NCBI Taxonomy" id="912552"/>
    <lineage>
        <taxon>Bacteria</taxon>
        <taxon>Bacillati</taxon>
        <taxon>Actinomycetota</taxon>
        <taxon>Thermoleophilia</taxon>
        <taxon>Solirubrobacterales</taxon>
        <taxon>Conexibacteraceae</taxon>
        <taxon>Conexibacter</taxon>
    </lineage>
</organism>
<dbReference type="CDD" id="cd05233">
    <property type="entry name" value="SDR_c"/>
    <property type="match status" value="1"/>
</dbReference>
<dbReference type="InterPro" id="IPR002347">
    <property type="entry name" value="SDR_fam"/>
</dbReference>
<dbReference type="InterPro" id="IPR036291">
    <property type="entry name" value="NAD(P)-bd_dom_sf"/>
</dbReference>
<protein>
    <submittedName>
        <fullName evidence="5">NAD(P)-dependent dehydrogenase (Short-subunit alcohol dehydrogenase family)</fullName>
    </submittedName>
</protein>
<keyword evidence="6" id="KW-1185">Reference proteome</keyword>
<dbReference type="EMBL" id="JACHNU010000002">
    <property type="protein sequence ID" value="MBB4662291.1"/>
    <property type="molecule type" value="Genomic_DNA"/>
</dbReference>
<evidence type="ECO:0000313" key="5">
    <source>
        <dbReference type="EMBL" id="MBB4662291.1"/>
    </source>
</evidence>
<dbReference type="Proteomes" id="UP000585272">
    <property type="component" value="Unassembled WGS sequence"/>
</dbReference>
<comment type="caution">
    <text evidence="5">The sequence shown here is derived from an EMBL/GenBank/DDBJ whole genome shotgun (WGS) entry which is preliminary data.</text>
</comment>